<dbReference type="OrthoDB" id="9154013at2"/>
<protein>
    <submittedName>
        <fullName evidence="3">Uncharacterized protein</fullName>
    </submittedName>
</protein>
<evidence type="ECO:0000313" key="3">
    <source>
        <dbReference type="EMBL" id="PIM53623.1"/>
    </source>
</evidence>
<sequence>MQQRSFSEKHPHIPTPTQPATVDTETQAKQLQLLDGSARLRVAEQRAREHRAQPLIDKAALPLGATPKYGMKPTGATRPKPPYRRAVYSIVALLAVIGGAAVTLWR</sequence>
<dbReference type="RefSeq" id="WP_091724808.1">
    <property type="nucleotide sequence ID" value="NZ_PEOG01000018.1"/>
</dbReference>
<evidence type="ECO:0000256" key="2">
    <source>
        <dbReference type="SAM" id="Phobius"/>
    </source>
</evidence>
<accession>A0A2G9CB35</accession>
<feature type="transmembrane region" description="Helical" evidence="2">
    <location>
        <begin position="86"/>
        <end position="105"/>
    </location>
</feature>
<dbReference type="Proteomes" id="UP000231501">
    <property type="component" value="Unassembled WGS sequence"/>
</dbReference>
<name>A0A2G9CB35_9BURK</name>
<keyword evidence="4" id="KW-1185">Reference proteome</keyword>
<evidence type="ECO:0000313" key="4">
    <source>
        <dbReference type="Proteomes" id="UP000231501"/>
    </source>
</evidence>
<proteinExistence type="predicted"/>
<feature type="compositionally biased region" description="Basic and acidic residues" evidence="1">
    <location>
        <begin position="1"/>
        <end position="11"/>
    </location>
</feature>
<gene>
    <name evidence="3" type="ORF">CS062_08410</name>
</gene>
<comment type="caution">
    <text evidence="3">The sequence shown here is derived from an EMBL/GenBank/DDBJ whole genome shotgun (WGS) entry which is preliminary data.</text>
</comment>
<reference evidence="3 4" key="1">
    <citation type="submission" date="2017-11" db="EMBL/GenBank/DDBJ databases">
        <title>Draft genome sequence of Mitsuaria sp. HWN-4.</title>
        <authorList>
            <person name="Gundlapally S.R."/>
        </authorList>
    </citation>
    <scope>NUCLEOTIDE SEQUENCE [LARGE SCALE GENOMIC DNA]</scope>
    <source>
        <strain evidence="3 4">HWN-4</strain>
    </source>
</reference>
<keyword evidence="2" id="KW-0812">Transmembrane</keyword>
<keyword evidence="2" id="KW-0472">Membrane</keyword>
<dbReference type="AlphaFoldDB" id="A0A2G9CB35"/>
<feature type="region of interest" description="Disordered" evidence="1">
    <location>
        <begin position="1"/>
        <end position="25"/>
    </location>
</feature>
<dbReference type="EMBL" id="PEOG01000018">
    <property type="protein sequence ID" value="PIM53623.1"/>
    <property type="molecule type" value="Genomic_DNA"/>
</dbReference>
<keyword evidence="2" id="KW-1133">Transmembrane helix</keyword>
<evidence type="ECO:0000256" key="1">
    <source>
        <dbReference type="SAM" id="MobiDB-lite"/>
    </source>
</evidence>
<organism evidence="3 4">
    <name type="scientific">Roseateles chitinivorans</name>
    <dbReference type="NCBI Taxonomy" id="2917965"/>
    <lineage>
        <taxon>Bacteria</taxon>
        <taxon>Pseudomonadati</taxon>
        <taxon>Pseudomonadota</taxon>
        <taxon>Betaproteobacteria</taxon>
        <taxon>Burkholderiales</taxon>
        <taxon>Sphaerotilaceae</taxon>
        <taxon>Roseateles</taxon>
    </lineage>
</organism>